<evidence type="ECO:0000313" key="3">
    <source>
        <dbReference type="EMBL" id="MBW4669780.1"/>
    </source>
</evidence>
<dbReference type="Proteomes" id="UP000729701">
    <property type="component" value="Unassembled WGS sequence"/>
</dbReference>
<evidence type="ECO:0000313" key="4">
    <source>
        <dbReference type="Proteomes" id="UP000729701"/>
    </source>
</evidence>
<dbReference type="AlphaFoldDB" id="A0A951UWA7"/>
<feature type="region of interest" description="Disordered" evidence="2">
    <location>
        <begin position="1"/>
        <end position="24"/>
    </location>
</feature>
<evidence type="ECO:0000256" key="2">
    <source>
        <dbReference type="SAM" id="MobiDB-lite"/>
    </source>
</evidence>
<feature type="compositionally biased region" description="Polar residues" evidence="2">
    <location>
        <begin position="478"/>
        <end position="496"/>
    </location>
</feature>
<reference evidence="3" key="2">
    <citation type="journal article" date="2022" name="Microbiol. Resour. Announc.">
        <title>Metagenome Sequencing to Explore Phylogenomics of Terrestrial Cyanobacteria.</title>
        <authorList>
            <person name="Ward R.D."/>
            <person name="Stajich J.E."/>
            <person name="Johansen J.R."/>
            <person name="Huntemann M."/>
            <person name="Clum A."/>
            <person name="Foster B."/>
            <person name="Foster B."/>
            <person name="Roux S."/>
            <person name="Palaniappan K."/>
            <person name="Varghese N."/>
            <person name="Mukherjee S."/>
            <person name="Reddy T.B.K."/>
            <person name="Daum C."/>
            <person name="Copeland A."/>
            <person name="Chen I.A."/>
            <person name="Ivanova N.N."/>
            <person name="Kyrpides N.C."/>
            <person name="Shapiro N."/>
            <person name="Eloe-Fadrosh E.A."/>
            <person name="Pietrasiak N."/>
        </authorList>
    </citation>
    <scope>NUCLEOTIDE SEQUENCE</scope>
    <source>
        <strain evidence="3">GSE-NOS-MK-12-04C</strain>
    </source>
</reference>
<keyword evidence="1" id="KW-0175">Coiled coil</keyword>
<accession>A0A951UWA7</accession>
<feature type="region of interest" description="Disordered" evidence="2">
    <location>
        <begin position="405"/>
        <end position="496"/>
    </location>
</feature>
<sequence length="496" mass="55978">MNESDNPNNEAFIEPTDSANSPQLQASCPFYSVLPDQNKPIRQLPPARSIEDVVRQDWVFEPDIEAEAFIDSEENEQFREEDPPHKDWVAEPDRQKQAIINAEFQQLLTLNEELRFANDNLYEQVENLKQALIESEKSLQWQKKRSSVTESMLHQQNQELAAAGEQIKTLFQQLDTSVQTVQRQETLIESYRAQLEHSQQRLAQLERECTLIQTSYNEQANQVFQSENACRELRTRLMRQQRQTLQFKSALEKCLETPVPKGDCLDDSLNCQADTFSQLGSSKSLFTAQPIQPWSTENDDLHHTGQPSEVADNPLRDWQFFDEAPPLESTSDDSGASQSSQPDLEAVENTAPEEATSPPLPNIEEQLDSVIQMFFASQTSPLAELPTQKDNKSDTWETVATSFVDDGEPVIPTSPHIETQTNQSSQTETVDYWSDVPQVPPFEFTPADADAAPGDDDANAISPSPLIYPNRPPKGRKSLSSVELPNFQKPTVVSDL</sequence>
<evidence type="ECO:0000256" key="1">
    <source>
        <dbReference type="SAM" id="Coils"/>
    </source>
</evidence>
<dbReference type="EMBL" id="JAHHGZ010000024">
    <property type="protein sequence ID" value="MBW4669780.1"/>
    <property type="molecule type" value="Genomic_DNA"/>
</dbReference>
<feature type="compositionally biased region" description="Low complexity" evidence="2">
    <location>
        <begin position="418"/>
        <end position="429"/>
    </location>
</feature>
<organism evidence="3 4">
    <name type="scientific">Cyanomargarita calcarea GSE-NOS-MK-12-04C</name>
    <dbReference type="NCBI Taxonomy" id="2839659"/>
    <lineage>
        <taxon>Bacteria</taxon>
        <taxon>Bacillati</taxon>
        <taxon>Cyanobacteriota</taxon>
        <taxon>Cyanophyceae</taxon>
        <taxon>Nostocales</taxon>
        <taxon>Cyanomargaritaceae</taxon>
        <taxon>Cyanomargarita</taxon>
    </lineage>
</organism>
<feature type="coiled-coil region" evidence="1">
    <location>
        <begin position="111"/>
        <end position="222"/>
    </location>
</feature>
<proteinExistence type="predicted"/>
<name>A0A951UWA7_9CYAN</name>
<feature type="compositionally biased region" description="Low complexity" evidence="2">
    <location>
        <begin position="332"/>
        <end position="341"/>
    </location>
</feature>
<feature type="region of interest" description="Disordered" evidence="2">
    <location>
        <begin position="324"/>
        <end position="361"/>
    </location>
</feature>
<gene>
    <name evidence="3" type="ORF">KME60_20785</name>
</gene>
<protein>
    <submittedName>
        <fullName evidence="3">Uncharacterized protein</fullName>
    </submittedName>
</protein>
<reference evidence="3" key="1">
    <citation type="submission" date="2021-05" db="EMBL/GenBank/DDBJ databases">
        <authorList>
            <person name="Pietrasiak N."/>
            <person name="Ward R."/>
            <person name="Stajich J.E."/>
            <person name="Kurbessoian T."/>
        </authorList>
    </citation>
    <scope>NUCLEOTIDE SEQUENCE</scope>
    <source>
        <strain evidence="3">GSE-NOS-MK-12-04C</strain>
    </source>
</reference>
<comment type="caution">
    <text evidence="3">The sequence shown here is derived from an EMBL/GenBank/DDBJ whole genome shotgun (WGS) entry which is preliminary data.</text>
</comment>